<keyword evidence="1" id="KW-1133">Transmembrane helix</keyword>
<evidence type="ECO:0000313" key="3">
    <source>
        <dbReference type="Proteomes" id="UP000273536"/>
    </source>
</evidence>
<accession>A0A0P9S5L9</accession>
<sequence>MCWGYQTGFRLGIHMGIHGQLAWPVNALCNAAIYFGLLAGVTLVGTVVAAVNPTIRPFLFSCGYGSMTSGIGANFDLVFKGRHEPASVGRIMDFMITIRLGVLVDDKSWHWLSPWLRHFIFNRPTAFTWS</sequence>
<keyword evidence="1" id="KW-0472">Membrane</keyword>
<proteinExistence type="predicted"/>
<protein>
    <submittedName>
        <fullName evidence="2">Uncharacterized protein</fullName>
    </submittedName>
</protein>
<gene>
    <name evidence="2" type="ORF">ALQ42_01808</name>
</gene>
<name>A0A0P9S5L9_PSESG</name>
<evidence type="ECO:0000313" key="2">
    <source>
        <dbReference type="EMBL" id="RMO29418.1"/>
    </source>
</evidence>
<dbReference type="Proteomes" id="UP000273536">
    <property type="component" value="Unassembled WGS sequence"/>
</dbReference>
<comment type="caution">
    <text evidence="2">The sequence shown here is derived from an EMBL/GenBank/DDBJ whole genome shotgun (WGS) entry which is preliminary data.</text>
</comment>
<keyword evidence="1" id="KW-0812">Transmembrane</keyword>
<evidence type="ECO:0000256" key="1">
    <source>
        <dbReference type="SAM" id="Phobius"/>
    </source>
</evidence>
<dbReference type="AlphaFoldDB" id="A0A0P9S5L9"/>
<organism evidence="2 3">
    <name type="scientific">Pseudomonas savastanoi pv. glycinea</name>
    <name type="common">Pseudomonas syringae pv. glycinea</name>
    <dbReference type="NCBI Taxonomy" id="318"/>
    <lineage>
        <taxon>Bacteria</taxon>
        <taxon>Pseudomonadati</taxon>
        <taxon>Pseudomonadota</taxon>
        <taxon>Gammaproteobacteria</taxon>
        <taxon>Pseudomonadales</taxon>
        <taxon>Pseudomonadaceae</taxon>
        <taxon>Pseudomonas</taxon>
    </lineage>
</organism>
<reference evidence="2 3" key="1">
    <citation type="submission" date="2018-08" db="EMBL/GenBank/DDBJ databases">
        <title>Recombination of ecologically and evolutionarily significant loci maintains genetic cohesion in the Pseudomonas syringae species complex.</title>
        <authorList>
            <person name="Dillon M."/>
            <person name="Thakur S."/>
            <person name="Almeida R.N.D."/>
            <person name="Weir B.S."/>
            <person name="Guttman D.S."/>
        </authorList>
    </citation>
    <scope>NUCLEOTIDE SEQUENCE [LARGE SCALE GENOMIC DNA]</scope>
    <source>
        <strain evidence="2 3">ICMP 6372</strain>
    </source>
</reference>
<feature type="transmembrane region" description="Helical" evidence="1">
    <location>
        <begin position="31"/>
        <end position="51"/>
    </location>
</feature>
<dbReference type="EMBL" id="RBPS01000372">
    <property type="protein sequence ID" value="RMO29418.1"/>
    <property type="molecule type" value="Genomic_DNA"/>
</dbReference>